<dbReference type="AlphaFoldDB" id="A0A2U1QNT0"/>
<dbReference type="InterPro" id="IPR004158">
    <property type="entry name" value="DUF247_pln"/>
</dbReference>
<dbReference type="Proteomes" id="UP000245207">
    <property type="component" value="Unassembled WGS sequence"/>
</dbReference>
<name>A0A2U1QNT0_ARTAN</name>
<dbReference type="PANTHER" id="PTHR31170">
    <property type="entry name" value="BNAC04G53230D PROTEIN"/>
    <property type="match status" value="1"/>
</dbReference>
<evidence type="ECO:0000313" key="4">
    <source>
        <dbReference type="Proteomes" id="UP000245207"/>
    </source>
</evidence>
<gene>
    <name evidence="3" type="ORF">CTI12_AA004180</name>
</gene>
<proteinExistence type="predicted"/>
<keyword evidence="2" id="KW-0472">Membrane</keyword>
<feature type="transmembrane region" description="Helical" evidence="2">
    <location>
        <begin position="521"/>
        <end position="540"/>
    </location>
</feature>
<feature type="compositionally biased region" description="Basic and acidic residues" evidence="1">
    <location>
        <begin position="9"/>
        <end position="33"/>
    </location>
</feature>
<feature type="region of interest" description="Disordered" evidence="1">
    <location>
        <begin position="1"/>
        <end position="34"/>
    </location>
</feature>
<dbReference type="PANTHER" id="PTHR31170:SF25">
    <property type="entry name" value="BNAA09G04570D PROTEIN"/>
    <property type="match status" value="1"/>
</dbReference>
<dbReference type="OrthoDB" id="771233at2759"/>
<keyword evidence="2" id="KW-1133">Transmembrane helix</keyword>
<evidence type="ECO:0000256" key="2">
    <source>
        <dbReference type="SAM" id="Phobius"/>
    </source>
</evidence>
<evidence type="ECO:0000313" key="3">
    <source>
        <dbReference type="EMBL" id="PWA99651.1"/>
    </source>
</evidence>
<keyword evidence="4" id="KW-1185">Reference proteome</keyword>
<dbReference type="Pfam" id="PF03140">
    <property type="entry name" value="DUF247"/>
    <property type="match status" value="1"/>
</dbReference>
<dbReference type="STRING" id="35608.A0A2U1QNT0"/>
<comment type="caution">
    <text evidence="3">The sequence shown here is derived from an EMBL/GenBank/DDBJ whole genome shotgun (WGS) entry which is preliminary data.</text>
</comment>
<reference evidence="3 4" key="1">
    <citation type="journal article" date="2018" name="Mol. Plant">
        <title>The genome of Artemisia annua provides insight into the evolution of Asteraceae family and artemisinin biosynthesis.</title>
        <authorList>
            <person name="Shen Q."/>
            <person name="Zhang L."/>
            <person name="Liao Z."/>
            <person name="Wang S."/>
            <person name="Yan T."/>
            <person name="Shi P."/>
            <person name="Liu M."/>
            <person name="Fu X."/>
            <person name="Pan Q."/>
            <person name="Wang Y."/>
            <person name="Lv Z."/>
            <person name="Lu X."/>
            <person name="Zhang F."/>
            <person name="Jiang W."/>
            <person name="Ma Y."/>
            <person name="Chen M."/>
            <person name="Hao X."/>
            <person name="Li L."/>
            <person name="Tang Y."/>
            <person name="Lv G."/>
            <person name="Zhou Y."/>
            <person name="Sun X."/>
            <person name="Brodelius P.E."/>
            <person name="Rose J.K.C."/>
            <person name="Tang K."/>
        </authorList>
    </citation>
    <scope>NUCLEOTIDE SEQUENCE [LARGE SCALE GENOMIC DNA]</scope>
    <source>
        <strain evidence="4">cv. Huhao1</strain>
        <tissue evidence="3">Leaf</tissue>
    </source>
</reference>
<sequence>MFASVARFQRQEKVQENPKKETEKGADRVKENQTAKVRPNFSNLSHSYISVLNGGVGKKENGNNLETKTITLTDHELVNITNSLEVALVKAFHRSLGVQIHSFQKAQIKISNFWKFCNINGKLSPSSFDPQVVSIGPLHKRNEKFQDFEERKVIYLHEFLSCLNLEPDLTFKSCVQKVIGSIEEIKACYGREITYNDTEFAKTKACYGGEITYNDFAKMMVIDGCFVLYFFYSYSRQTRNLKNPPPNTHPNEFLKNPPALATRITYDLLGVENQIPLFVLKDIFECTISENESFNELILPYLTNIMPNILGPDPIMRHVGGVGRYDDDHILGLLHKSYQASYESEHFIRMPKFHSAVELDRAGVSFEPNNKHETSLTGMKLHSSRFSFYQWPWCKCKPTLRMPVLRVDDATEMVLRNLIAYEQSSSSSLVKNYITSYAYAMHMLIHTPDDVAVLVKSKVIDNILASNDRAADILKNICKETVILDFFYHEEWEKLDKYYNSYWPKHIAGLKRTYFNNPWNMIALFAGIVLFILTLVQTIFTVTSTTN</sequence>
<accession>A0A2U1QNT0</accession>
<evidence type="ECO:0000256" key="1">
    <source>
        <dbReference type="SAM" id="MobiDB-lite"/>
    </source>
</evidence>
<dbReference type="EMBL" id="PKPP01000010">
    <property type="protein sequence ID" value="PWA99651.1"/>
    <property type="molecule type" value="Genomic_DNA"/>
</dbReference>
<protein>
    <submittedName>
        <fullName evidence="3">Uncharacterized protein</fullName>
    </submittedName>
</protein>
<keyword evidence="2" id="KW-0812">Transmembrane</keyword>
<organism evidence="3 4">
    <name type="scientific">Artemisia annua</name>
    <name type="common">Sweet wormwood</name>
    <dbReference type="NCBI Taxonomy" id="35608"/>
    <lineage>
        <taxon>Eukaryota</taxon>
        <taxon>Viridiplantae</taxon>
        <taxon>Streptophyta</taxon>
        <taxon>Embryophyta</taxon>
        <taxon>Tracheophyta</taxon>
        <taxon>Spermatophyta</taxon>
        <taxon>Magnoliopsida</taxon>
        <taxon>eudicotyledons</taxon>
        <taxon>Gunneridae</taxon>
        <taxon>Pentapetalae</taxon>
        <taxon>asterids</taxon>
        <taxon>campanulids</taxon>
        <taxon>Asterales</taxon>
        <taxon>Asteraceae</taxon>
        <taxon>Asteroideae</taxon>
        <taxon>Anthemideae</taxon>
        <taxon>Artemisiinae</taxon>
        <taxon>Artemisia</taxon>
    </lineage>
</organism>